<dbReference type="Pfam" id="PF00370">
    <property type="entry name" value="FGGY_N"/>
    <property type="match status" value="1"/>
</dbReference>
<dbReference type="EMBL" id="JADLZT010000011">
    <property type="protein sequence ID" value="MBF6025818.1"/>
    <property type="molecule type" value="Genomic_DNA"/>
</dbReference>
<feature type="binding site" evidence="7">
    <location>
        <position position="268"/>
    </location>
    <ligand>
        <name>ATP</name>
        <dbReference type="ChEBI" id="CHEBI:30616"/>
    </ligand>
</feature>
<evidence type="ECO:0000256" key="6">
    <source>
        <dbReference type="ARBA" id="ARBA00022840"/>
    </source>
</evidence>
<dbReference type="CDD" id="cd07786">
    <property type="entry name" value="FGGY_EcGK_like"/>
    <property type="match status" value="1"/>
</dbReference>
<gene>
    <name evidence="7 10" type="primary">glpK</name>
    <name evidence="10" type="ORF">IU514_17455</name>
</gene>
<feature type="binding site" evidence="7">
    <location>
        <position position="412"/>
    </location>
    <ligand>
        <name>ATP</name>
        <dbReference type="ChEBI" id="CHEBI:30616"/>
    </ligand>
</feature>
<feature type="binding site" evidence="7">
    <location>
        <position position="246"/>
    </location>
    <ligand>
        <name>sn-glycerol 3-phosphate</name>
        <dbReference type="ChEBI" id="CHEBI:57597"/>
    </ligand>
</feature>
<proteinExistence type="inferred from homology"/>
<dbReference type="InterPro" id="IPR018485">
    <property type="entry name" value="FGGY_C"/>
</dbReference>
<feature type="binding site" evidence="7">
    <location>
        <position position="85"/>
    </location>
    <ligand>
        <name>sn-glycerol 3-phosphate</name>
        <dbReference type="ChEBI" id="CHEBI:57597"/>
    </ligand>
</feature>
<dbReference type="PIRSF" id="PIRSF000538">
    <property type="entry name" value="GlpK"/>
    <property type="match status" value="1"/>
</dbReference>
<feature type="binding site" evidence="7">
    <location>
        <position position="15"/>
    </location>
    <ligand>
        <name>sn-glycerol 3-phosphate</name>
        <dbReference type="ChEBI" id="CHEBI:57597"/>
    </ligand>
</feature>
<protein>
    <recommendedName>
        <fullName evidence="7">Glycerol kinase</fullName>
        <ecNumber evidence="7">2.7.1.30</ecNumber>
    </recommendedName>
    <alternativeName>
        <fullName evidence="7">ATP:glycerol 3-phosphotransferase</fullName>
    </alternativeName>
    <alternativeName>
        <fullName evidence="7">Glycerokinase</fullName>
        <shortName evidence="7">GK</shortName>
    </alternativeName>
</protein>
<feature type="binding site" evidence="7">
    <location>
        <position position="86"/>
    </location>
    <ligand>
        <name>sn-glycerol 3-phosphate</name>
        <dbReference type="ChEBI" id="CHEBI:57597"/>
    </ligand>
</feature>
<evidence type="ECO:0000256" key="7">
    <source>
        <dbReference type="HAMAP-Rule" id="MF_00186"/>
    </source>
</evidence>
<dbReference type="NCBIfam" id="NF000756">
    <property type="entry name" value="PRK00047.1"/>
    <property type="match status" value="1"/>
</dbReference>
<dbReference type="PANTHER" id="PTHR10196">
    <property type="entry name" value="SUGAR KINASE"/>
    <property type="match status" value="1"/>
</dbReference>
<keyword evidence="3 7" id="KW-0547">Nucleotide-binding</keyword>
<sequence length="498" mass="54061">MHARPRFLLAIDSGTTSTRAIVFDALGQVVAAAQREIQQYFPHDGWVEQDGDEIWASTIDVCREAIATAGIDAEDVLAIGITNQRETTLLWDAGTGRLLHRAIVWQDRRTADDCTRLKSEGHEAAVIDKTGLLLDPYFSATKLHWLLENVPGARQRAKEGGLRFGTIDTFLLWRLTGGKVHRTDATNASRTLLFNIHTQQWDPDLLALLDIPASLLPEVLDCAAEFGVSEPGLLGAAIPITGMAGDQQAAMIGQACFHPGMAKSTYGTGCFVMMNTGTSPVRSRNRLITTVGYRLDGRTTYALEGSIFVAGAAIQWLRDGLKLIHHAGETEALAGQAGETCGVYLVPAFTGLGAPYWDPKARGAIFGLTRETGIAEIVAAGLQSACFQTRDLLEAMNADGTSPITTLRIDGGMVNNNWMAQALANVLGVTVERPRITETTALGAAYLAGLKQGLFRSLDDIAVLWRCERAFAPQMDPERQAQLYRGWLDAVNRVRNQT</sequence>
<feature type="domain" description="Carbohydrate kinase FGGY C-terminal" evidence="9">
    <location>
        <begin position="263"/>
        <end position="449"/>
    </location>
</feature>
<feature type="binding site" evidence="7">
    <location>
        <position position="247"/>
    </location>
    <ligand>
        <name>glycerol</name>
        <dbReference type="ChEBI" id="CHEBI:17754"/>
    </ligand>
</feature>
<dbReference type="GO" id="GO:0004370">
    <property type="term" value="F:glycerol kinase activity"/>
    <property type="evidence" value="ECO:0007669"/>
    <property type="project" value="UniProtKB-EC"/>
</dbReference>
<feature type="binding site" evidence="7">
    <location>
        <position position="311"/>
    </location>
    <ligand>
        <name>ATP</name>
        <dbReference type="ChEBI" id="CHEBI:30616"/>
    </ligand>
</feature>
<feature type="binding site" evidence="7">
    <location>
        <position position="315"/>
    </location>
    <ligand>
        <name>ATP</name>
        <dbReference type="ChEBI" id="CHEBI:30616"/>
    </ligand>
</feature>
<keyword evidence="4 7" id="KW-0418">Kinase</keyword>
<dbReference type="InterPro" id="IPR018483">
    <property type="entry name" value="Carb_kinase_FGGY_CS"/>
</dbReference>
<evidence type="ECO:0000256" key="4">
    <source>
        <dbReference type="ARBA" id="ARBA00022777"/>
    </source>
</evidence>
<keyword evidence="6 7" id="KW-0067">ATP-binding</keyword>
<dbReference type="HAMAP" id="MF_00186">
    <property type="entry name" value="Glycerol_kin"/>
    <property type="match status" value="1"/>
</dbReference>
<evidence type="ECO:0000256" key="1">
    <source>
        <dbReference type="ARBA" id="ARBA00009156"/>
    </source>
</evidence>
<dbReference type="Proteomes" id="UP001429984">
    <property type="component" value="Unassembled WGS sequence"/>
</dbReference>
<feature type="binding site" evidence="7">
    <location>
        <position position="137"/>
    </location>
    <ligand>
        <name>sn-glycerol 3-phosphate</name>
        <dbReference type="ChEBI" id="CHEBI:57597"/>
    </ligand>
</feature>
<accession>A0ABS0BBZ3</accession>
<comment type="similarity">
    <text evidence="1 7">Belongs to the FGGY kinase family.</text>
</comment>
<dbReference type="Pfam" id="PF02782">
    <property type="entry name" value="FGGY_C"/>
    <property type="match status" value="1"/>
</dbReference>
<comment type="caution">
    <text evidence="10">The sequence shown here is derived from an EMBL/GenBank/DDBJ whole genome shotgun (WGS) entry which is preliminary data.</text>
</comment>
<feature type="binding site" evidence="7">
    <location>
        <position position="311"/>
    </location>
    <ligand>
        <name>ADP</name>
        <dbReference type="ChEBI" id="CHEBI:456216"/>
    </ligand>
</feature>
<feature type="binding site" evidence="7">
    <location>
        <position position="86"/>
    </location>
    <ligand>
        <name>glycerol</name>
        <dbReference type="ChEBI" id="CHEBI:17754"/>
    </ligand>
</feature>
<evidence type="ECO:0000256" key="2">
    <source>
        <dbReference type="ARBA" id="ARBA00022679"/>
    </source>
</evidence>
<dbReference type="NCBIfam" id="TIGR01311">
    <property type="entry name" value="glycerol_kin"/>
    <property type="match status" value="1"/>
</dbReference>
<comment type="pathway">
    <text evidence="7">Polyol metabolism; glycerol degradation via glycerol kinase pathway; sn-glycerol 3-phosphate from glycerol: step 1/1.</text>
</comment>
<dbReference type="InterPro" id="IPR018484">
    <property type="entry name" value="FGGY_N"/>
</dbReference>
<comment type="catalytic activity">
    <reaction evidence="7">
        <text>glycerol + ATP = sn-glycerol 3-phosphate + ADP + H(+)</text>
        <dbReference type="Rhea" id="RHEA:21644"/>
        <dbReference type="ChEBI" id="CHEBI:15378"/>
        <dbReference type="ChEBI" id="CHEBI:17754"/>
        <dbReference type="ChEBI" id="CHEBI:30616"/>
        <dbReference type="ChEBI" id="CHEBI:57597"/>
        <dbReference type="ChEBI" id="CHEBI:456216"/>
        <dbReference type="EC" id="2.7.1.30"/>
    </reaction>
</comment>
<keyword evidence="5 7" id="KW-0319">Glycerol metabolism</keyword>
<evidence type="ECO:0000256" key="3">
    <source>
        <dbReference type="ARBA" id="ARBA00022741"/>
    </source>
</evidence>
<feature type="domain" description="Carbohydrate kinase FGGY N-terminal" evidence="8">
    <location>
        <begin position="8"/>
        <end position="253"/>
    </location>
</feature>
<dbReference type="EC" id="2.7.1.30" evidence="7"/>
<reference evidence="10 11" key="1">
    <citation type="submission" date="2020-11" db="EMBL/GenBank/DDBJ databases">
        <title>Draft Genome Sequence and Secondary Metabolite Biosynthetic Potential of the Lysobacter niastensis Type strain DSM 18481.</title>
        <authorList>
            <person name="Turrini P."/>
            <person name="Artuso I."/>
            <person name="Tescari M."/>
            <person name="Lugli G.A."/>
            <person name="Frangipani E."/>
            <person name="Ventura M."/>
            <person name="Visca P."/>
        </authorList>
    </citation>
    <scope>NUCLEOTIDE SEQUENCE [LARGE SCALE GENOMIC DNA]</scope>
    <source>
        <strain evidence="10 11">DSM 18481</strain>
    </source>
</reference>
<evidence type="ECO:0000256" key="5">
    <source>
        <dbReference type="ARBA" id="ARBA00022798"/>
    </source>
</evidence>
<dbReference type="InterPro" id="IPR000577">
    <property type="entry name" value="Carb_kinase_FGGY"/>
</dbReference>
<feature type="binding site" evidence="7">
    <location>
        <position position="17"/>
    </location>
    <ligand>
        <name>ATP</name>
        <dbReference type="ChEBI" id="CHEBI:30616"/>
    </ligand>
</feature>
<comment type="function">
    <text evidence="7">Key enzyme in the regulation of glycerol uptake and metabolism. Catalyzes the phosphorylation of glycerol to yield sn-glycerol 3-phosphate.</text>
</comment>
<dbReference type="InterPro" id="IPR043129">
    <property type="entry name" value="ATPase_NBD"/>
</dbReference>
<feature type="binding site" evidence="7">
    <location>
        <position position="246"/>
    </location>
    <ligand>
        <name>glycerol</name>
        <dbReference type="ChEBI" id="CHEBI:17754"/>
    </ligand>
</feature>
<comment type="activity regulation">
    <text evidence="7">Inhibited by fructose 1,6-bisphosphate (FBP).</text>
</comment>
<feature type="binding site" evidence="7">
    <location>
        <position position="412"/>
    </location>
    <ligand>
        <name>ADP</name>
        <dbReference type="ChEBI" id="CHEBI:456216"/>
    </ligand>
</feature>
<feature type="binding site" evidence="7">
    <location>
        <position position="16"/>
    </location>
    <ligand>
        <name>ATP</name>
        <dbReference type="ChEBI" id="CHEBI:30616"/>
    </ligand>
</feature>
<evidence type="ECO:0000313" key="10">
    <source>
        <dbReference type="EMBL" id="MBF6025818.1"/>
    </source>
</evidence>
<dbReference type="RefSeq" id="WP_194932421.1">
    <property type="nucleotide sequence ID" value="NZ_JADLZT010000011.1"/>
</dbReference>
<dbReference type="Gene3D" id="3.30.420.40">
    <property type="match status" value="2"/>
</dbReference>
<evidence type="ECO:0000259" key="8">
    <source>
        <dbReference type="Pfam" id="PF00370"/>
    </source>
</evidence>
<evidence type="ECO:0000313" key="11">
    <source>
        <dbReference type="Proteomes" id="UP001429984"/>
    </source>
</evidence>
<feature type="binding site" evidence="7">
    <location>
        <position position="15"/>
    </location>
    <ligand>
        <name>ADP</name>
        <dbReference type="ChEBI" id="CHEBI:456216"/>
    </ligand>
</feature>
<evidence type="ECO:0000259" key="9">
    <source>
        <dbReference type="Pfam" id="PF02782"/>
    </source>
</evidence>
<dbReference type="PANTHER" id="PTHR10196:SF78">
    <property type="entry name" value="GLYCEROL KINASE"/>
    <property type="match status" value="1"/>
</dbReference>
<dbReference type="InterPro" id="IPR005999">
    <property type="entry name" value="Glycerol_kin"/>
</dbReference>
<feature type="binding site" evidence="7">
    <location>
        <position position="15"/>
    </location>
    <ligand>
        <name>ATP</name>
        <dbReference type="ChEBI" id="CHEBI:30616"/>
    </ligand>
</feature>
<feature type="binding site" evidence="7">
    <location>
        <position position="137"/>
    </location>
    <ligand>
        <name>glycerol</name>
        <dbReference type="ChEBI" id="CHEBI:17754"/>
    </ligand>
</feature>
<dbReference type="PROSITE" id="PS00933">
    <property type="entry name" value="FGGY_KINASES_1"/>
    <property type="match status" value="1"/>
</dbReference>
<keyword evidence="2 7" id="KW-0808">Transferase</keyword>
<dbReference type="SUPFAM" id="SSF53067">
    <property type="entry name" value="Actin-like ATPase domain"/>
    <property type="match status" value="2"/>
</dbReference>
<keyword evidence="11" id="KW-1185">Reference proteome</keyword>
<name>A0ABS0BBZ3_9GAMM</name>
<organism evidence="10 11">
    <name type="scientific">Lysobacter niastensis</name>
    <dbReference type="NCBI Taxonomy" id="380629"/>
    <lineage>
        <taxon>Bacteria</taxon>
        <taxon>Pseudomonadati</taxon>
        <taxon>Pseudomonadota</taxon>
        <taxon>Gammaproteobacteria</taxon>
        <taxon>Lysobacterales</taxon>
        <taxon>Lysobacteraceae</taxon>
        <taxon>Lysobacter</taxon>
    </lineage>
</organism>
<feature type="binding site" evidence="7">
    <location>
        <position position="19"/>
    </location>
    <ligand>
        <name>ADP</name>
        <dbReference type="ChEBI" id="CHEBI:456216"/>
    </ligand>
</feature>
<feature type="binding site" evidence="7">
    <location>
        <position position="268"/>
    </location>
    <ligand>
        <name>ADP</name>
        <dbReference type="ChEBI" id="CHEBI:456216"/>
    </ligand>
</feature>
<feature type="binding site" evidence="7">
    <location>
        <position position="85"/>
    </location>
    <ligand>
        <name>glycerol</name>
        <dbReference type="ChEBI" id="CHEBI:17754"/>
    </ligand>
</feature>
<feature type="binding site" evidence="7">
    <location>
        <position position="416"/>
    </location>
    <ligand>
        <name>ADP</name>
        <dbReference type="ChEBI" id="CHEBI:456216"/>
    </ligand>
</feature>